<dbReference type="Proteomes" id="UP000762676">
    <property type="component" value="Unassembled WGS sequence"/>
</dbReference>
<protein>
    <recommendedName>
        <fullName evidence="5">FLYWCH-type domain-containing protein</fullName>
    </recommendedName>
</protein>
<gene>
    <name evidence="6" type="ORF">ElyMa_005489300</name>
</gene>
<keyword evidence="2" id="KW-0863">Zinc-finger</keyword>
<dbReference type="Gene3D" id="2.20.25.240">
    <property type="match status" value="1"/>
</dbReference>
<dbReference type="GO" id="GO:0008270">
    <property type="term" value="F:zinc ion binding"/>
    <property type="evidence" value="ECO:0007669"/>
    <property type="project" value="UniProtKB-KW"/>
</dbReference>
<dbReference type="AlphaFoldDB" id="A0AAV4ET69"/>
<dbReference type="Pfam" id="PF04500">
    <property type="entry name" value="FLYWCH"/>
    <property type="match status" value="1"/>
</dbReference>
<organism evidence="6 7">
    <name type="scientific">Elysia marginata</name>
    <dbReference type="NCBI Taxonomy" id="1093978"/>
    <lineage>
        <taxon>Eukaryota</taxon>
        <taxon>Metazoa</taxon>
        <taxon>Spiralia</taxon>
        <taxon>Lophotrochozoa</taxon>
        <taxon>Mollusca</taxon>
        <taxon>Gastropoda</taxon>
        <taxon>Heterobranchia</taxon>
        <taxon>Euthyneura</taxon>
        <taxon>Panpulmonata</taxon>
        <taxon>Sacoglossa</taxon>
        <taxon>Placobranchoidea</taxon>
        <taxon>Plakobranchidae</taxon>
        <taxon>Elysia</taxon>
    </lineage>
</organism>
<evidence type="ECO:0000256" key="4">
    <source>
        <dbReference type="SAM" id="MobiDB-lite"/>
    </source>
</evidence>
<evidence type="ECO:0000313" key="7">
    <source>
        <dbReference type="Proteomes" id="UP000762676"/>
    </source>
</evidence>
<proteinExistence type="predicted"/>
<feature type="region of interest" description="Disordered" evidence="4">
    <location>
        <begin position="275"/>
        <end position="301"/>
    </location>
</feature>
<evidence type="ECO:0000259" key="5">
    <source>
        <dbReference type="Pfam" id="PF04500"/>
    </source>
</evidence>
<dbReference type="EMBL" id="BMAT01010942">
    <property type="protein sequence ID" value="GFR63693.1"/>
    <property type="molecule type" value="Genomic_DNA"/>
</dbReference>
<keyword evidence="3" id="KW-0862">Zinc</keyword>
<name>A0AAV4ET69_9GAST</name>
<evidence type="ECO:0000313" key="6">
    <source>
        <dbReference type="EMBL" id="GFR63693.1"/>
    </source>
</evidence>
<comment type="caution">
    <text evidence="6">The sequence shown here is derived from an EMBL/GenBank/DDBJ whole genome shotgun (WGS) entry which is preliminary data.</text>
</comment>
<feature type="domain" description="FLYWCH-type" evidence="5">
    <location>
        <begin position="4"/>
        <end position="61"/>
    </location>
</feature>
<sequence>MEITTTNRGKPCFILENYRFKCARVTKTTKEWRCTTDRCKARCTTDLDTTIVIHSSTCHNHSSMTAEDKEKHKIRQFCKRKATDDISARPSKIVCSELRSTESLDYTHVKGIKNAIHLQRLKLRPKLPKTRQETLECLHGLKEGRNKDSKRKTNGCESFHRHFGHQFLSPHPNIFDWLEKIKEEQTKTALKVKAAMKPRKQATNEEAESRKRQKIMNDYKSGELTHDSMERLSQWQEVAGLRHIVAPLRRRSLSHGPLGAFTGIIFFYRSESQPHSGADQCSGDAQWHHSRQNQPLSSATE</sequence>
<feature type="region of interest" description="Disordered" evidence="4">
    <location>
        <begin position="193"/>
        <end position="213"/>
    </location>
</feature>
<dbReference type="InterPro" id="IPR007588">
    <property type="entry name" value="Znf_FLYWCH"/>
</dbReference>
<evidence type="ECO:0000256" key="2">
    <source>
        <dbReference type="ARBA" id="ARBA00022771"/>
    </source>
</evidence>
<reference evidence="6 7" key="1">
    <citation type="journal article" date="2021" name="Elife">
        <title>Chloroplast acquisition without the gene transfer in kleptoplastic sea slugs, Plakobranchus ocellatus.</title>
        <authorList>
            <person name="Maeda T."/>
            <person name="Takahashi S."/>
            <person name="Yoshida T."/>
            <person name="Shimamura S."/>
            <person name="Takaki Y."/>
            <person name="Nagai Y."/>
            <person name="Toyoda A."/>
            <person name="Suzuki Y."/>
            <person name="Arimoto A."/>
            <person name="Ishii H."/>
            <person name="Satoh N."/>
            <person name="Nishiyama T."/>
            <person name="Hasebe M."/>
            <person name="Maruyama T."/>
            <person name="Minagawa J."/>
            <person name="Obokata J."/>
            <person name="Shigenobu S."/>
        </authorList>
    </citation>
    <scope>NUCLEOTIDE SEQUENCE [LARGE SCALE GENOMIC DNA]</scope>
</reference>
<accession>A0AAV4ET69</accession>
<keyword evidence="7" id="KW-1185">Reference proteome</keyword>
<evidence type="ECO:0000256" key="1">
    <source>
        <dbReference type="ARBA" id="ARBA00022723"/>
    </source>
</evidence>
<feature type="compositionally biased region" description="Polar residues" evidence="4">
    <location>
        <begin position="292"/>
        <end position="301"/>
    </location>
</feature>
<evidence type="ECO:0000256" key="3">
    <source>
        <dbReference type="ARBA" id="ARBA00022833"/>
    </source>
</evidence>
<keyword evidence="1" id="KW-0479">Metal-binding</keyword>